<dbReference type="InterPro" id="IPR000835">
    <property type="entry name" value="HTH_MarR-typ"/>
</dbReference>
<dbReference type="InterPro" id="IPR036390">
    <property type="entry name" value="WH_DNA-bd_sf"/>
</dbReference>
<dbReference type="Proteomes" id="UP001432075">
    <property type="component" value="Chromosome"/>
</dbReference>
<dbReference type="PANTHER" id="PTHR33164">
    <property type="entry name" value="TRANSCRIPTIONAL REGULATOR, MARR FAMILY"/>
    <property type="match status" value="1"/>
</dbReference>
<dbReference type="SMART" id="SM00347">
    <property type="entry name" value="HTH_MARR"/>
    <property type="match status" value="1"/>
</dbReference>
<evidence type="ECO:0000313" key="4">
    <source>
        <dbReference type="Proteomes" id="UP001432075"/>
    </source>
</evidence>
<dbReference type="PROSITE" id="PS50995">
    <property type="entry name" value="HTH_MARR_2"/>
    <property type="match status" value="1"/>
</dbReference>
<feature type="domain" description="HTH marR-type" evidence="2">
    <location>
        <begin position="2"/>
        <end position="136"/>
    </location>
</feature>
<keyword evidence="4" id="KW-1185">Reference proteome</keyword>
<gene>
    <name evidence="3" type="ORF">OHU17_34555</name>
</gene>
<dbReference type="InterPro" id="IPR039422">
    <property type="entry name" value="MarR/SlyA-like"/>
</dbReference>
<reference evidence="3" key="1">
    <citation type="submission" date="2022-10" db="EMBL/GenBank/DDBJ databases">
        <title>The complete genomes of actinobacterial strains from the NBC collection.</title>
        <authorList>
            <person name="Joergensen T.S."/>
            <person name="Alvarez Arevalo M."/>
            <person name="Sterndorff E.B."/>
            <person name="Faurdal D."/>
            <person name="Vuksanovic O."/>
            <person name="Mourched A.-S."/>
            <person name="Charusanti P."/>
            <person name="Shaw S."/>
            <person name="Blin K."/>
            <person name="Weber T."/>
        </authorList>
    </citation>
    <scope>NUCLEOTIDE SEQUENCE</scope>
    <source>
        <strain evidence="3">NBC_00283</strain>
    </source>
</reference>
<feature type="region of interest" description="Disordered" evidence="1">
    <location>
        <begin position="139"/>
        <end position="174"/>
    </location>
</feature>
<protein>
    <submittedName>
        <fullName evidence="3">MarR family transcriptional regulator</fullName>
    </submittedName>
</protein>
<evidence type="ECO:0000259" key="2">
    <source>
        <dbReference type="PROSITE" id="PS50995"/>
    </source>
</evidence>
<name>A0ABZ1RW21_9ACTN</name>
<dbReference type="RefSeq" id="WP_328777325.1">
    <property type="nucleotide sequence ID" value="NZ_CP108057.1"/>
</dbReference>
<evidence type="ECO:0000256" key="1">
    <source>
        <dbReference type="SAM" id="MobiDB-lite"/>
    </source>
</evidence>
<organism evidence="3 4">
    <name type="scientific">Streptomyces goshikiensis</name>
    <dbReference type="NCBI Taxonomy" id="1942"/>
    <lineage>
        <taxon>Bacteria</taxon>
        <taxon>Bacillati</taxon>
        <taxon>Actinomycetota</taxon>
        <taxon>Actinomycetes</taxon>
        <taxon>Kitasatosporales</taxon>
        <taxon>Streptomycetaceae</taxon>
        <taxon>Streptomyces</taxon>
    </lineage>
</organism>
<evidence type="ECO:0000313" key="3">
    <source>
        <dbReference type="EMBL" id="WUO50556.1"/>
    </source>
</evidence>
<dbReference type="EMBL" id="CP108057">
    <property type="protein sequence ID" value="WUO50556.1"/>
    <property type="molecule type" value="Genomic_DNA"/>
</dbReference>
<sequence>MAEELALLVADVFEAAGALRRAGEALAGAEGQTQARWQLMSVVSEESLPVARAARRLGVARQGVQRIANELVRDGLAEFRDNPDHRTSSLLALTPSGRRALEAITARAEAAHRVMGEGIAQADLATLRALLRRLTEQTDQWAEAEAEAEAGTGAEAGGAKRGTRSRAAADRQPE</sequence>
<dbReference type="SUPFAM" id="SSF46785">
    <property type="entry name" value="Winged helix' DNA-binding domain"/>
    <property type="match status" value="1"/>
</dbReference>
<dbReference type="Pfam" id="PF12802">
    <property type="entry name" value="MarR_2"/>
    <property type="match status" value="1"/>
</dbReference>
<dbReference type="Gene3D" id="1.10.10.10">
    <property type="entry name" value="Winged helix-like DNA-binding domain superfamily/Winged helix DNA-binding domain"/>
    <property type="match status" value="1"/>
</dbReference>
<accession>A0ABZ1RW21</accession>
<dbReference type="InterPro" id="IPR036388">
    <property type="entry name" value="WH-like_DNA-bd_sf"/>
</dbReference>
<dbReference type="PANTHER" id="PTHR33164:SF43">
    <property type="entry name" value="HTH-TYPE TRANSCRIPTIONAL REPRESSOR YETL"/>
    <property type="match status" value="1"/>
</dbReference>
<proteinExistence type="predicted"/>